<evidence type="ECO:0000313" key="2">
    <source>
        <dbReference type="Proteomes" id="UP000594454"/>
    </source>
</evidence>
<evidence type="ECO:0000313" key="1">
    <source>
        <dbReference type="EMBL" id="CAD7083325.1"/>
    </source>
</evidence>
<name>A0A7R8YT62_HERIL</name>
<gene>
    <name evidence="1" type="ORF">HERILL_LOCUS6296</name>
</gene>
<organism evidence="1 2">
    <name type="scientific">Hermetia illucens</name>
    <name type="common">Black soldier fly</name>
    <dbReference type="NCBI Taxonomy" id="343691"/>
    <lineage>
        <taxon>Eukaryota</taxon>
        <taxon>Metazoa</taxon>
        <taxon>Ecdysozoa</taxon>
        <taxon>Arthropoda</taxon>
        <taxon>Hexapoda</taxon>
        <taxon>Insecta</taxon>
        <taxon>Pterygota</taxon>
        <taxon>Neoptera</taxon>
        <taxon>Endopterygota</taxon>
        <taxon>Diptera</taxon>
        <taxon>Brachycera</taxon>
        <taxon>Stratiomyomorpha</taxon>
        <taxon>Stratiomyidae</taxon>
        <taxon>Hermetiinae</taxon>
        <taxon>Hermetia</taxon>
    </lineage>
</organism>
<protein>
    <submittedName>
        <fullName evidence="1">Uncharacterized protein</fullName>
    </submittedName>
</protein>
<reference evidence="1 2" key="1">
    <citation type="submission" date="2020-11" db="EMBL/GenBank/DDBJ databases">
        <authorList>
            <person name="Wallbank WR R."/>
            <person name="Pardo Diaz C."/>
            <person name="Kozak K."/>
            <person name="Martin S."/>
            <person name="Jiggins C."/>
            <person name="Moest M."/>
            <person name="Warren A I."/>
            <person name="Generalovic N T."/>
            <person name="Byers J.R.P. K."/>
            <person name="Montejo-Kovacevich G."/>
            <person name="Yen C E."/>
        </authorList>
    </citation>
    <scope>NUCLEOTIDE SEQUENCE [LARGE SCALE GENOMIC DNA]</scope>
</reference>
<sequence length="104" mass="11639">MQDAIISANRKGNNSPVEQCIRGNNYEKSYNLLETLLYSIFNSGNKKVPPLLQRNPITCTPKFASKQRKLKFLNLARNPPVSGTSIYSEIGHACNVHPYVSTND</sequence>
<accession>A0A7R8YT62</accession>
<proteinExistence type="predicted"/>
<dbReference type="InParanoid" id="A0A7R8YT62"/>
<dbReference type="AlphaFoldDB" id="A0A7R8YT62"/>
<dbReference type="Proteomes" id="UP000594454">
    <property type="component" value="Chromosome 2"/>
</dbReference>
<keyword evidence="2" id="KW-1185">Reference proteome</keyword>
<dbReference type="EMBL" id="LR899010">
    <property type="protein sequence ID" value="CAD7083325.1"/>
    <property type="molecule type" value="Genomic_DNA"/>
</dbReference>